<feature type="region of interest" description="Disordered" evidence="2">
    <location>
        <begin position="417"/>
        <end position="713"/>
    </location>
</feature>
<dbReference type="EMBL" id="JAODAN010000011">
    <property type="protein sequence ID" value="KAK1921313.1"/>
    <property type="molecule type" value="Genomic_DNA"/>
</dbReference>
<gene>
    <name evidence="5" type="ORF">DB88DRAFT_500343</name>
</gene>
<dbReference type="SUPFAM" id="SSF46689">
    <property type="entry name" value="Homeodomain-like"/>
    <property type="match status" value="1"/>
</dbReference>
<keyword evidence="1" id="KW-0175">Coiled coil</keyword>
<evidence type="ECO:0000256" key="2">
    <source>
        <dbReference type="SAM" id="MobiDB-lite"/>
    </source>
</evidence>
<feature type="region of interest" description="Disordered" evidence="2">
    <location>
        <begin position="781"/>
        <end position="837"/>
    </location>
</feature>
<dbReference type="InterPro" id="IPR009057">
    <property type="entry name" value="Homeodomain-like_sf"/>
</dbReference>
<evidence type="ECO:0000259" key="4">
    <source>
        <dbReference type="PROSITE" id="PS51294"/>
    </source>
</evidence>
<feature type="compositionally biased region" description="Basic and acidic residues" evidence="2">
    <location>
        <begin position="427"/>
        <end position="437"/>
    </location>
</feature>
<feature type="compositionally biased region" description="Pro residues" evidence="2">
    <location>
        <begin position="9"/>
        <end position="19"/>
    </location>
</feature>
<dbReference type="PROSITE" id="PS50090">
    <property type="entry name" value="MYB_LIKE"/>
    <property type="match status" value="1"/>
</dbReference>
<feature type="coiled-coil region" evidence="1">
    <location>
        <begin position="193"/>
        <end position="245"/>
    </location>
</feature>
<feature type="domain" description="HTH myb-type" evidence="4">
    <location>
        <begin position="738"/>
        <end position="783"/>
    </location>
</feature>
<protein>
    <recommendedName>
        <fullName evidence="7">Myb-like domain-containing protein</fullName>
    </recommendedName>
</protein>
<dbReference type="CDD" id="cd00167">
    <property type="entry name" value="SANT"/>
    <property type="match status" value="1"/>
</dbReference>
<dbReference type="Pfam" id="PF00249">
    <property type="entry name" value="Myb_DNA-binding"/>
    <property type="match status" value="1"/>
</dbReference>
<feature type="compositionally biased region" description="Basic and acidic residues" evidence="2">
    <location>
        <begin position="127"/>
        <end position="136"/>
    </location>
</feature>
<feature type="compositionally biased region" description="Polar residues" evidence="2">
    <location>
        <begin position="470"/>
        <end position="490"/>
    </location>
</feature>
<feature type="compositionally biased region" description="Polar residues" evidence="2">
    <location>
        <begin position="509"/>
        <end position="527"/>
    </location>
</feature>
<name>A0AAD9FNF1_PAPLA</name>
<feature type="region of interest" description="Disordered" evidence="2">
    <location>
        <begin position="1"/>
        <end position="113"/>
    </location>
</feature>
<dbReference type="PROSITE" id="PS51294">
    <property type="entry name" value="HTH_MYB"/>
    <property type="match status" value="1"/>
</dbReference>
<dbReference type="SMART" id="SM00717">
    <property type="entry name" value="SANT"/>
    <property type="match status" value="1"/>
</dbReference>
<dbReference type="InterPro" id="IPR001005">
    <property type="entry name" value="SANT/Myb"/>
</dbReference>
<comment type="caution">
    <text evidence="5">The sequence shown here is derived from an EMBL/GenBank/DDBJ whole genome shotgun (WGS) entry which is preliminary data.</text>
</comment>
<evidence type="ECO:0008006" key="7">
    <source>
        <dbReference type="Google" id="ProtNLM"/>
    </source>
</evidence>
<feature type="compositionally biased region" description="Acidic residues" evidence="2">
    <location>
        <begin position="417"/>
        <end position="426"/>
    </location>
</feature>
<evidence type="ECO:0000313" key="5">
    <source>
        <dbReference type="EMBL" id="KAK1921313.1"/>
    </source>
</evidence>
<feature type="compositionally biased region" description="Basic and acidic residues" evidence="2">
    <location>
        <begin position="528"/>
        <end position="537"/>
    </location>
</feature>
<proteinExistence type="predicted"/>
<keyword evidence="6" id="KW-1185">Reference proteome</keyword>
<feature type="domain" description="Myb-like" evidence="3">
    <location>
        <begin position="738"/>
        <end position="781"/>
    </location>
</feature>
<dbReference type="InterPro" id="IPR017930">
    <property type="entry name" value="Myb_dom"/>
</dbReference>
<dbReference type="Proteomes" id="UP001182556">
    <property type="component" value="Unassembled WGS sequence"/>
</dbReference>
<evidence type="ECO:0000259" key="3">
    <source>
        <dbReference type="PROSITE" id="PS50090"/>
    </source>
</evidence>
<dbReference type="Gene3D" id="1.10.10.60">
    <property type="entry name" value="Homeodomain-like"/>
    <property type="match status" value="1"/>
</dbReference>
<feature type="compositionally biased region" description="Acidic residues" evidence="2">
    <location>
        <begin position="137"/>
        <end position="151"/>
    </location>
</feature>
<dbReference type="AlphaFoldDB" id="A0AAD9FNF1"/>
<sequence length="837" mass="91565">MSTTTSVTPVPPSTDPPLLPSRQPRTPSFDGTVSSTPLFSSPDTPRDLPTRPPASARKQIAMDLDGDLQTGLDATMGDRQFGEEEDAEKTREEVLGIGSSKSVHGSPLQIPPEMAAGVAGDVGLATSREDIITNRDSDEEGQSQEDDEEGDSLATIQQRLEDLDASRTGDGWAQRDELAGMVRKLLRQSLAQIPFLEQQVEAQRETIRTLQQAAKVSRTLMNVERDRHEAERAGYRAELQALEAVRQREIAAGLRPKKLLDLDVGYHQELEAANKRLEMDNRLMAPRLEDTQRQIDKLVTELRHLRSQVILSTEPLAPRDIRSTAISNPGVPPQMPPIDPSKPFSPSKAAAASNRATMGDARTEHLLLAARKVRSMRSRDDRVGRLTLEELQRGGVVGPDGGVGYMEGYGETIAEEEEYDGEDSDLEDLKPTLEDQRAGSGRGKGKLGTTPLLPRAKRSSKRSLPPPTTPRSKQSAARPQTTTPGGSNFNDLLRAAEMATRPTTPSPPGKSNAQIPLSAMNFSATRSTTRDRDDALSERGSPVKKPRREPPPAWNPVRRMDSQSEMEEPGSRDESLGLDALDLLAQASQLDVAQSQEASEMELPSSQASPGALAPAIDLRSSGLDPLLEDEHPRSGSAYPRGSSVTTATPRFRPRTMSNASDIHTPARPLGEPYDDTPYLSRYSPPSSAQRTDREVAVHDPPPGAYSSPTGAAVPGLGKYVHLTSSMPARRIRSPYLKWTVEEDELLARAVAIHGEKWDLVSKGVPTRSYHQVRQRWLRKTGAFDKKPQQQRQPPPPQQIKEEQTREEDEDGSPTPTPGPGAQGAKPLRKKRKAEVK</sequence>
<feature type="region of interest" description="Disordered" evidence="2">
    <location>
        <begin position="126"/>
        <end position="152"/>
    </location>
</feature>
<feature type="compositionally biased region" description="Polar residues" evidence="2">
    <location>
        <begin position="23"/>
        <end position="41"/>
    </location>
</feature>
<accession>A0AAD9FNF1</accession>
<evidence type="ECO:0000313" key="6">
    <source>
        <dbReference type="Proteomes" id="UP001182556"/>
    </source>
</evidence>
<organism evidence="5 6">
    <name type="scientific">Papiliotrema laurentii</name>
    <name type="common">Cryptococcus laurentii</name>
    <dbReference type="NCBI Taxonomy" id="5418"/>
    <lineage>
        <taxon>Eukaryota</taxon>
        <taxon>Fungi</taxon>
        <taxon>Dikarya</taxon>
        <taxon>Basidiomycota</taxon>
        <taxon>Agaricomycotina</taxon>
        <taxon>Tremellomycetes</taxon>
        <taxon>Tremellales</taxon>
        <taxon>Rhynchogastremaceae</taxon>
        <taxon>Papiliotrema</taxon>
    </lineage>
</organism>
<feature type="compositionally biased region" description="Basic residues" evidence="2">
    <location>
        <begin position="827"/>
        <end position="837"/>
    </location>
</feature>
<feature type="compositionally biased region" description="Low complexity" evidence="2">
    <location>
        <begin position="577"/>
        <end position="596"/>
    </location>
</feature>
<evidence type="ECO:0000256" key="1">
    <source>
        <dbReference type="SAM" id="Coils"/>
    </source>
</evidence>
<reference evidence="5" key="1">
    <citation type="submission" date="2023-02" db="EMBL/GenBank/DDBJ databases">
        <title>Identification and recombinant expression of a fungal hydrolase from Papiliotrema laurentii that hydrolyzes apple cutin and clears colloidal polyester polyurethane.</title>
        <authorList>
            <consortium name="DOE Joint Genome Institute"/>
            <person name="Roman V.A."/>
            <person name="Bojanowski C."/>
            <person name="Crable B.R."/>
            <person name="Wagner D.N."/>
            <person name="Hung C.S."/>
            <person name="Nadeau L.J."/>
            <person name="Schratz L."/>
            <person name="Haridas S."/>
            <person name="Pangilinan J."/>
            <person name="Lipzen A."/>
            <person name="Na H."/>
            <person name="Yan M."/>
            <person name="Ng V."/>
            <person name="Grigoriev I.V."/>
            <person name="Spatafora J.W."/>
            <person name="Barlow D."/>
            <person name="Biffinger J."/>
            <person name="Kelley-Loughnane N."/>
            <person name="Varaljay V.A."/>
            <person name="Crookes-Goodson W.J."/>
        </authorList>
    </citation>
    <scope>NUCLEOTIDE SEQUENCE</scope>
    <source>
        <strain evidence="5">5307AH</strain>
    </source>
</reference>